<accession>A0A1I0CVM9</accession>
<keyword evidence="3" id="KW-1185">Reference proteome</keyword>
<dbReference type="InterPro" id="IPR001173">
    <property type="entry name" value="Glyco_trans_2-like"/>
</dbReference>
<gene>
    <name evidence="2" type="ORF">SAMN04489758_10425</name>
</gene>
<proteinExistence type="predicted"/>
<organism evidence="2 3">
    <name type="scientific">Thomasclavelia cocleata</name>
    <dbReference type="NCBI Taxonomy" id="69824"/>
    <lineage>
        <taxon>Bacteria</taxon>
        <taxon>Bacillati</taxon>
        <taxon>Bacillota</taxon>
        <taxon>Erysipelotrichia</taxon>
        <taxon>Erysipelotrichales</taxon>
        <taxon>Coprobacillaceae</taxon>
        <taxon>Thomasclavelia</taxon>
    </lineage>
</organism>
<keyword evidence="2" id="KW-0808">Transferase</keyword>
<dbReference type="EMBL" id="FOIN01000004">
    <property type="protein sequence ID" value="SET23813.1"/>
    <property type="molecule type" value="Genomic_DNA"/>
</dbReference>
<evidence type="ECO:0000313" key="2">
    <source>
        <dbReference type="EMBL" id="SET23813.1"/>
    </source>
</evidence>
<feature type="domain" description="Glycosyltransferase 2-like" evidence="1">
    <location>
        <begin position="12"/>
        <end position="125"/>
    </location>
</feature>
<dbReference type="GeneID" id="78287644"/>
<dbReference type="Pfam" id="PF00535">
    <property type="entry name" value="Glycos_transf_2"/>
    <property type="match status" value="1"/>
</dbReference>
<dbReference type="Proteomes" id="UP000198558">
    <property type="component" value="Unassembled WGS sequence"/>
</dbReference>
<dbReference type="InterPro" id="IPR029044">
    <property type="entry name" value="Nucleotide-diphossugar_trans"/>
</dbReference>
<dbReference type="PANTHER" id="PTHR22916">
    <property type="entry name" value="GLYCOSYLTRANSFERASE"/>
    <property type="match status" value="1"/>
</dbReference>
<dbReference type="GO" id="GO:0016758">
    <property type="term" value="F:hexosyltransferase activity"/>
    <property type="evidence" value="ECO:0007669"/>
    <property type="project" value="UniProtKB-ARBA"/>
</dbReference>
<dbReference type="OrthoDB" id="9810303at2"/>
<dbReference type="AlphaFoldDB" id="A0A1I0CVM9"/>
<reference evidence="3" key="1">
    <citation type="submission" date="2016-10" db="EMBL/GenBank/DDBJ databases">
        <authorList>
            <person name="Varghese N."/>
            <person name="Submissions S."/>
        </authorList>
    </citation>
    <scope>NUCLEOTIDE SEQUENCE [LARGE SCALE GENOMIC DNA]</scope>
    <source>
        <strain evidence="3">DSM 1551</strain>
    </source>
</reference>
<evidence type="ECO:0000259" key="1">
    <source>
        <dbReference type="Pfam" id="PF00535"/>
    </source>
</evidence>
<protein>
    <submittedName>
        <fullName evidence="2">Glycosyltransferase involved in cell wall bisynthesis</fullName>
    </submittedName>
</protein>
<dbReference type="SUPFAM" id="SSF53448">
    <property type="entry name" value="Nucleotide-diphospho-sugar transferases"/>
    <property type="match status" value="1"/>
</dbReference>
<dbReference type="CDD" id="cd00761">
    <property type="entry name" value="Glyco_tranf_GTA_type"/>
    <property type="match status" value="1"/>
</dbReference>
<name>A0A1I0CVM9_9FIRM</name>
<evidence type="ECO:0000313" key="3">
    <source>
        <dbReference type="Proteomes" id="UP000198558"/>
    </source>
</evidence>
<sequence length="301" mass="34856">MSKREFKEPLITVFTPSYNRAHTLPRTYESLKRQTDKRFLWLIVDDGSSDGTGRLVDCWIQENNDFEIQYVYKENGGMHTAHNTAYENIHTLLNVCIDSDDYMTDNAIELILDKWEKSGNDKVAGIMALDVYLSSGKVIGSELPTNVEMMSTDEFYQNGGVGDKKFIYRTEIINAYPAYPVFFNEKYVSLGYKYRLIAQDYKMLILNEPVCVVEYQEDGSSNTMWKEYYKNPKGFAFIRKINMKYTRSKKRLLVENIHYVSSSLLAKNPNFIKESPKKLLTILMIPFGFCLKILTIKKGSV</sequence>
<dbReference type="Gene3D" id="3.90.550.10">
    <property type="entry name" value="Spore Coat Polysaccharide Biosynthesis Protein SpsA, Chain A"/>
    <property type="match status" value="1"/>
</dbReference>
<dbReference type="RefSeq" id="WP_092352374.1">
    <property type="nucleotide sequence ID" value="NZ_FOIN01000004.1"/>
</dbReference>
<dbReference type="PANTHER" id="PTHR22916:SF3">
    <property type="entry name" value="UDP-GLCNAC:BETAGAL BETA-1,3-N-ACETYLGLUCOSAMINYLTRANSFERASE-LIKE PROTEIN 1"/>
    <property type="match status" value="1"/>
</dbReference>